<keyword evidence="10" id="KW-1185">Reference proteome</keyword>
<evidence type="ECO:0000313" key="7">
    <source>
        <dbReference type="EMBL" id="ALB55055.1"/>
    </source>
</evidence>
<protein>
    <recommendedName>
        <fullName evidence="6">UPF0257 lipoprotein AFK65_10420</fullName>
    </recommendedName>
</protein>
<dbReference type="InterPro" id="IPR010646">
    <property type="entry name" value="UPF0257"/>
</dbReference>
<comment type="subcellular location">
    <subcellularLocation>
        <location evidence="6">Cell membrane</location>
        <topology evidence="6">Lipid-anchor</topology>
    </subcellularLocation>
</comment>
<evidence type="ECO:0000256" key="5">
    <source>
        <dbReference type="ARBA" id="ARBA00023288"/>
    </source>
</evidence>
<proteinExistence type="inferred from homology"/>
<name>A0AAC8ZRG8_9ENTR</name>
<comment type="similarity">
    <text evidence="6">Belongs to the UPF0257 family.</text>
</comment>
<organism evidence="7 9">
    <name type="scientific">Cronobacter universalis NCTC 9529</name>
    <dbReference type="NCBI Taxonomy" id="1074000"/>
    <lineage>
        <taxon>Bacteria</taxon>
        <taxon>Pseudomonadati</taxon>
        <taxon>Pseudomonadota</taxon>
        <taxon>Gammaproteobacteria</taxon>
        <taxon>Enterobacterales</taxon>
        <taxon>Enterobacteriaceae</taxon>
        <taxon>Cronobacter</taxon>
    </lineage>
</organism>
<evidence type="ECO:0000313" key="9">
    <source>
        <dbReference type="Proteomes" id="UP000061974"/>
    </source>
</evidence>
<dbReference type="Proteomes" id="UP000061974">
    <property type="component" value="Chromosome"/>
</dbReference>
<gene>
    <name evidence="7" type="ORF">AFK65_10420</name>
    <name evidence="8" type="ORF">NCTC9529_02128</name>
</gene>
<dbReference type="GO" id="GO:0005886">
    <property type="term" value="C:plasma membrane"/>
    <property type="evidence" value="ECO:0007669"/>
    <property type="project" value="UniProtKB-SubCell"/>
</dbReference>
<dbReference type="PROSITE" id="PS51257">
    <property type="entry name" value="PROKAR_LIPOPROTEIN"/>
    <property type="match status" value="1"/>
</dbReference>
<evidence type="ECO:0000256" key="1">
    <source>
        <dbReference type="ARBA" id="ARBA00022475"/>
    </source>
</evidence>
<evidence type="ECO:0000256" key="2">
    <source>
        <dbReference type="ARBA" id="ARBA00022729"/>
    </source>
</evidence>
<accession>A0AAC8ZRG8</accession>
<evidence type="ECO:0000256" key="6">
    <source>
        <dbReference type="HAMAP-Rule" id="MF_01065"/>
    </source>
</evidence>
<evidence type="ECO:0000256" key="4">
    <source>
        <dbReference type="ARBA" id="ARBA00023139"/>
    </source>
</evidence>
<dbReference type="Pfam" id="PF06788">
    <property type="entry name" value="UPF0257"/>
    <property type="match status" value="1"/>
</dbReference>
<dbReference type="NCBIfam" id="NF002798">
    <property type="entry name" value="PRK02939.1"/>
    <property type="match status" value="1"/>
</dbReference>
<keyword evidence="4" id="KW-0564">Palmitate</keyword>
<dbReference type="HAMAP" id="MF_01065">
    <property type="entry name" value="UPF0257"/>
    <property type="match status" value="1"/>
</dbReference>
<dbReference type="AlphaFoldDB" id="A0AAC8ZRG8"/>
<keyword evidence="3 6" id="KW-0472">Membrane</keyword>
<reference evidence="8 10" key="4">
    <citation type="submission" date="2018-06" db="EMBL/GenBank/DDBJ databases">
        <authorList>
            <consortium name="Pathogen Informatics"/>
            <person name="Doyle S."/>
        </authorList>
    </citation>
    <scope>NUCLEOTIDE SEQUENCE [LARGE SCALE GENOMIC DNA]</scope>
    <source>
        <strain evidence="10">NCTC 9529</strain>
        <strain evidence="8">NCTC9529</strain>
    </source>
</reference>
<reference evidence="9" key="2">
    <citation type="submission" date="2015-09" db="EMBL/GenBank/DDBJ databases">
        <title>Cronobacter genome sequencing and assembly.</title>
        <authorList>
            <person name="Descombes P."/>
            <person name="Baert L."/>
            <person name="Ngom-Bru C."/>
            <person name="Barretto C."/>
        </authorList>
    </citation>
    <scope>NUCLEOTIDE SEQUENCE [LARGE SCALE GENOMIC DNA]</scope>
    <source>
        <strain evidence="9">NCTC 9529</strain>
    </source>
</reference>
<keyword evidence="5 6" id="KW-0449">Lipoprotein</keyword>
<dbReference type="Proteomes" id="UP000254849">
    <property type="component" value="Unassembled WGS sequence"/>
</dbReference>
<evidence type="ECO:0000313" key="8">
    <source>
        <dbReference type="EMBL" id="STD08503.1"/>
    </source>
</evidence>
<evidence type="ECO:0000256" key="3">
    <source>
        <dbReference type="ARBA" id="ARBA00023136"/>
    </source>
</evidence>
<evidence type="ECO:0000313" key="10">
    <source>
        <dbReference type="Proteomes" id="UP000254849"/>
    </source>
</evidence>
<keyword evidence="1 6" id="KW-1003">Cell membrane</keyword>
<dbReference type="KEGG" id="cui:AFK65_10420"/>
<reference evidence="9" key="1">
    <citation type="submission" date="2015-07" db="EMBL/GenBank/DDBJ databases">
        <authorList>
            <person name="Moine D."/>
            <person name="Kassam M."/>
        </authorList>
    </citation>
    <scope>NUCLEOTIDE SEQUENCE [LARGE SCALE GENOMIC DNA]</scope>
    <source>
        <strain evidence="9">NCTC 9529</strain>
    </source>
</reference>
<sequence length="248" mass="27851">MPLLARPQKDNKDVKKYVTVMMVSLALTGCDKPDALAPFSPEMASFSSEFNFDPLRGPVKNFTQKLINDSGEVETEVNGTLSQEGCFETLNYSDKPSNSHMSLVLDANYYLDALSREKRIRLQGKCQLAELPSVGMVYETNDREFVVKGHTPEVTVSYRYDEEGYPLGKTSKAKDAELLTVATPSDKRKKHDYTSVTKLNDKVIDTAKQSCEYDRHLNPSSCVLEITDASATPPVLHKFTIQNEINYY</sequence>
<reference evidence="7 9" key="3">
    <citation type="journal article" date="2016" name="Genome Announc.">
        <title>Fully Closed Genome Sequences of Five Type Strains of the Genus Cronobacter and One Cronobacter sakazakii Strain.</title>
        <authorList>
            <person name="Moine D."/>
            <person name="Kassam M."/>
            <person name="Baert L."/>
            <person name="Tang Y."/>
            <person name="Barretto C."/>
            <person name="Ngom Bru C."/>
            <person name="Klijn A."/>
            <person name="Descombes P."/>
        </authorList>
    </citation>
    <scope>NUCLEOTIDE SEQUENCE [LARGE SCALE GENOMIC DNA]</scope>
    <source>
        <strain evidence="7 9">NCTC 9529</strain>
    </source>
</reference>
<keyword evidence="2 6" id="KW-0732">Signal</keyword>
<dbReference type="EMBL" id="UFYH01000001">
    <property type="protein sequence ID" value="STD08503.1"/>
    <property type="molecule type" value="Genomic_DNA"/>
</dbReference>
<dbReference type="EMBL" id="CP012257">
    <property type="protein sequence ID" value="ALB55055.1"/>
    <property type="molecule type" value="Genomic_DNA"/>
</dbReference>